<dbReference type="PROSITE" id="PS00678">
    <property type="entry name" value="WD_REPEATS_1"/>
    <property type="match status" value="1"/>
</dbReference>
<gene>
    <name evidence="12" type="ORF">EB796_009753</name>
</gene>
<dbReference type="EMBL" id="VXIV02001554">
    <property type="protein sequence ID" value="KAF6031933.1"/>
    <property type="molecule type" value="Genomic_DNA"/>
</dbReference>
<dbReference type="Pfam" id="PF00400">
    <property type="entry name" value="WD40"/>
    <property type="match status" value="2"/>
</dbReference>
<sequence length="89" mass="10204">MVLVGHQYAVRRVRFSPHHASLLATSSYDFSIKIWDFLQHNHPLQSLNQHTEFVCGLDFSLHQDMQLASGSWDETVAVWNLSPPLSDNK</sequence>
<evidence type="ECO:0000256" key="1">
    <source>
        <dbReference type="ARBA" id="ARBA00004253"/>
    </source>
</evidence>
<keyword evidence="13" id="KW-1185">Reference proteome</keyword>
<evidence type="ECO:0000256" key="10">
    <source>
        <dbReference type="ARBA" id="ARBA00032565"/>
    </source>
</evidence>
<dbReference type="GO" id="GO:0005782">
    <property type="term" value="C:peroxisomal matrix"/>
    <property type="evidence" value="ECO:0007669"/>
    <property type="project" value="UniProtKB-SubCell"/>
</dbReference>
<evidence type="ECO:0000256" key="8">
    <source>
        <dbReference type="ARBA" id="ARBA00023140"/>
    </source>
</evidence>
<evidence type="ECO:0000256" key="4">
    <source>
        <dbReference type="ARBA" id="ARBA00022490"/>
    </source>
</evidence>
<organism evidence="12 13">
    <name type="scientific">Bugula neritina</name>
    <name type="common">Brown bryozoan</name>
    <name type="synonym">Sertularia neritina</name>
    <dbReference type="NCBI Taxonomy" id="10212"/>
    <lineage>
        <taxon>Eukaryota</taxon>
        <taxon>Metazoa</taxon>
        <taxon>Spiralia</taxon>
        <taxon>Lophotrochozoa</taxon>
        <taxon>Bryozoa</taxon>
        <taxon>Gymnolaemata</taxon>
        <taxon>Cheilostomatida</taxon>
        <taxon>Flustrina</taxon>
        <taxon>Buguloidea</taxon>
        <taxon>Bugulidae</taxon>
        <taxon>Bugula</taxon>
    </lineage>
</organism>
<feature type="repeat" description="WD" evidence="11">
    <location>
        <begin position="3"/>
        <end position="36"/>
    </location>
</feature>
<dbReference type="OrthoDB" id="273771at2759"/>
<keyword evidence="7" id="KW-0653">Protein transport</keyword>
<dbReference type="InterPro" id="IPR019775">
    <property type="entry name" value="WD40_repeat_CS"/>
</dbReference>
<comment type="similarity">
    <text evidence="9">Belongs to the WD repeat peroxin-7 family.</text>
</comment>
<dbReference type="PANTHER" id="PTHR46027:SF1">
    <property type="entry name" value="PEROXISOMAL TARGETING SIGNAL 2 RECEPTOR"/>
    <property type="match status" value="1"/>
</dbReference>
<evidence type="ECO:0000256" key="7">
    <source>
        <dbReference type="ARBA" id="ARBA00022927"/>
    </source>
</evidence>
<evidence type="ECO:0000256" key="6">
    <source>
        <dbReference type="ARBA" id="ARBA00022737"/>
    </source>
</evidence>
<dbReference type="PROSITE" id="PS50294">
    <property type="entry name" value="WD_REPEATS_REGION"/>
    <property type="match status" value="2"/>
</dbReference>
<comment type="subcellular location">
    <subcellularLocation>
        <location evidence="2">Cytoplasm</location>
        <location evidence="2">Cytosol</location>
    </subcellularLocation>
    <subcellularLocation>
        <location evidence="1">Peroxisome matrix</location>
    </subcellularLocation>
</comment>
<proteinExistence type="inferred from homology"/>
<keyword evidence="4" id="KW-0963">Cytoplasm</keyword>
<dbReference type="InterPro" id="IPR001680">
    <property type="entry name" value="WD40_rpt"/>
</dbReference>
<evidence type="ECO:0000256" key="5">
    <source>
        <dbReference type="ARBA" id="ARBA00022574"/>
    </source>
</evidence>
<dbReference type="InterPro" id="IPR044536">
    <property type="entry name" value="PEX7"/>
</dbReference>
<evidence type="ECO:0000256" key="11">
    <source>
        <dbReference type="PROSITE-ProRule" id="PRU00221"/>
    </source>
</evidence>
<keyword evidence="5 11" id="KW-0853">WD repeat</keyword>
<dbReference type="InterPro" id="IPR015943">
    <property type="entry name" value="WD40/YVTN_repeat-like_dom_sf"/>
</dbReference>
<keyword evidence="8" id="KW-0576">Peroxisome</keyword>
<dbReference type="Gene3D" id="2.130.10.10">
    <property type="entry name" value="YVTN repeat-like/Quinoprotein amine dehydrogenase"/>
    <property type="match status" value="1"/>
</dbReference>
<evidence type="ECO:0000313" key="13">
    <source>
        <dbReference type="Proteomes" id="UP000593567"/>
    </source>
</evidence>
<evidence type="ECO:0000313" key="12">
    <source>
        <dbReference type="EMBL" id="KAF6031933.1"/>
    </source>
</evidence>
<evidence type="ECO:0000256" key="2">
    <source>
        <dbReference type="ARBA" id="ARBA00004514"/>
    </source>
</evidence>
<dbReference type="AlphaFoldDB" id="A0A7J7K173"/>
<dbReference type="InterPro" id="IPR036322">
    <property type="entry name" value="WD40_repeat_dom_sf"/>
</dbReference>
<dbReference type="Proteomes" id="UP000593567">
    <property type="component" value="Unassembled WGS sequence"/>
</dbReference>
<evidence type="ECO:0000256" key="9">
    <source>
        <dbReference type="ARBA" id="ARBA00024017"/>
    </source>
</evidence>
<comment type="caution">
    <text evidence="12">The sequence shown here is derived from an EMBL/GenBank/DDBJ whole genome shotgun (WGS) entry which is preliminary data.</text>
</comment>
<dbReference type="GO" id="GO:0016558">
    <property type="term" value="P:protein import into peroxisome matrix"/>
    <property type="evidence" value="ECO:0007669"/>
    <property type="project" value="InterPro"/>
</dbReference>
<evidence type="ECO:0000256" key="3">
    <source>
        <dbReference type="ARBA" id="ARBA00022448"/>
    </source>
</evidence>
<protein>
    <recommendedName>
        <fullName evidence="10">Peroxin-7</fullName>
    </recommendedName>
</protein>
<dbReference type="GO" id="GO:0005829">
    <property type="term" value="C:cytosol"/>
    <property type="evidence" value="ECO:0007669"/>
    <property type="project" value="UniProtKB-SubCell"/>
</dbReference>
<feature type="repeat" description="WD" evidence="11">
    <location>
        <begin position="47"/>
        <end position="82"/>
    </location>
</feature>
<dbReference type="SMART" id="SM00320">
    <property type="entry name" value="WD40"/>
    <property type="match status" value="2"/>
</dbReference>
<name>A0A7J7K173_BUGNE</name>
<dbReference type="SUPFAM" id="SSF50978">
    <property type="entry name" value="WD40 repeat-like"/>
    <property type="match status" value="1"/>
</dbReference>
<reference evidence="12" key="1">
    <citation type="submission" date="2020-06" db="EMBL/GenBank/DDBJ databases">
        <title>Draft genome of Bugula neritina, a colonial animal packing powerful symbionts and potential medicines.</title>
        <authorList>
            <person name="Rayko M."/>
        </authorList>
    </citation>
    <scope>NUCLEOTIDE SEQUENCE [LARGE SCALE GENOMIC DNA]</scope>
    <source>
        <strain evidence="12">Kwan_BN1</strain>
    </source>
</reference>
<keyword evidence="3" id="KW-0813">Transport</keyword>
<dbReference type="PROSITE" id="PS50082">
    <property type="entry name" value="WD_REPEATS_2"/>
    <property type="match status" value="2"/>
</dbReference>
<accession>A0A7J7K173</accession>
<dbReference type="GO" id="GO:0005053">
    <property type="term" value="F:peroxisome matrix targeting signal-2 binding"/>
    <property type="evidence" value="ECO:0007669"/>
    <property type="project" value="InterPro"/>
</dbReference>
<dbReference type="PANTHER" id="PTHR46027">
    <property type="entry name" value="PEROXISOMAL TARGETING SIGNAL 2 RECEPTOR"/>
    <property type="match status" value="1"/>
</dbReference>
<keyword evidence="6" id="KW-0677">Repeat</keyword>